<sequence length="32" mass="3498">MYHINGMLRAQAACRGNEGALLPSFPTLYQAC</sequence>
<dbReference type="EMBL" id="AZMM01007703">
    <property type="protein sequence ID" value="ETJ38160.1"/>
    <property type="molecule type" value="Genomic_DNA"/>
</dbReference>
<organism evidence="1">
    <name type="scientific">human gut metagenome</name>
    <dbReference type="NCBI Taxonomy" id="408170"/>
    <lineage>
        <taxon>unclassified sequences</taxon>
        <taxon>metagenomes</taxon>
        <taxon>organismal metagenomes</taxon>
    </lineage>
</organism>
<accession>W1Y8Y9</accession>
<name>W1Y8Y9_9ZZZZ</name>
<reference evidence="1" key="1">
    <citation type="submission" date="2013-12" db="EMBL/GenBank/DDBJ databases">
        <title>A Varibaculum cambriense genome reconstructed from a premature infant gut community with otherwise low bacterial novelty that shifts toward anaerobic metabolism during the third week of life.</title>
        <authorList>
            <person name="Brown C.T."/>
            <person name="Sharon I."/>
            <person name="Thomas B.C."/>
            <person name="Castelle C.J."/>
            <person name="Morowitz M.J."/>
            <person name="Banfield J.F."/>
        </authorList>
    </citation>
    <scope>NUCLEOTIDE SEQUENCE</scope>
</reference>
<evidence type="ECO:0000313" key="1">
    <source>
        <dbReference type="EMBL" id="ETJ38160.1"/>
    </source>
</evidence>
<comment type="caution">
    <text evidence="1">The sequence shown here is derived from an EMBL/GenBank/DDBJ whole genome shotgun (WGS) entry which is preliminary data.</text>
</comment>
<feature type="non-terminal residue" evidence="1">
    <location>
        <position position="32"/>
    </location>
</feature>
<protein>
    <submittedName>
        <fullName evidence="1">Uncharacterized protein</fullName>
    </submittedName>
</protein>
<proteinExistence type="predicted"/>
<dbReference type="AlphaFoldDB" id="W1Y8Y9"/>
<gene>
    <name evidence="1" type="ORF">Q604_UNBC07703G0001</name>
</gene>